<dbReference type="Proteomes" id="UP001292094">
    <property type="component" value="Unassembled WGS sequence"/>
</dbReference>
<accession>A0AAE1Q353</accession>
<sequence>MSYESGSYALRMTVLICHLRPLQVRSGVSTGFSHSNHGSKVDISLPPPSFSQPLSSCLPSSTNFRLPPSPCSVSHIVLRPSLSLAMSCHTPSSLSP</sequence>
<organism evidence="1 2">
    <name type="scientific">Petrolisthes manimaculis</name>
    <dbReference type="NCBI Taxonomy" id="1843537"/>
    <lineage>
        <taxon>Eukaryota</taxon>
        <taxon>Metazoa</taxon>
        <taxon>Ecdysozoa</taxon>
        <taxon>Arthropoda</taxon>
        <taxon>Crustacea</taxon>
        <taxon>Multicrustacea</taxon>
        <taxon>Malacostraca</taxon>
        <taxon>Eumalacostraca</taxon>
        <taxon>Eucarida</taxon>
        <taxon>Decapoda</taxon>
        <taxon>Pleocyemata</taxon>
        <taxon>Anomura</taxon>
        <taxon>Galatheoidea</taxon>
        <taxon>Porcellanidae</taxon>
        <taxon>Petrolisthes</taxon>
    </lineage>
</organism>
<reference evidence="1" key="1">
    <citation type="submission" date="2023-11" db="EMBL/GenBank/DDBJ databases">
        <title>Genome assemblies of two species of porcelain crab, Petrolisthes cinctipes and Petrolisthes manimaculis (Anomura: Porcellanidae).</title>
        <authorList>
            <person name="Angst P."/>
        </authorList>
    </citation>
    <scope>NUCLEOTIDE SEQUENCE</scope>
    <source>
        <strain evidence="1">PB745_02</strain>
        <tissue evidence="1">Gill</tissue>
    </source>
</reference>
<dbReference type="EMBL" id="JAWZYT010000784">
    <property type="protein sequence ID" value="KAK4319063.1"/>
    <property type="molecule type" value="Genomic_DNA"/>
</dbReference>
<dbReference type="AlphaFoldDB" id="A0AAE1Q353"/>
<keyword evidence="2" id="KW-1185">Reference proteome</keyword>
<gene>
    <name evidence="1" type="ORF">Pmani_009990</name>
</gene>
<evidence type="ECO:0000313" key="2">
    <source>
        <dbReference type="Proteomes" id="UP001292094"/>
    </source>
</evidence>
<proteinExistence type="predicted"/>
<comment type="caution">
    <text evidence="1">The sequence shown here is derived from an EMBL/GenBank/DDBJ whole genome shotgun (WGS) entry which is preliminary data.</text>
</comment>
<name>A0AAE1Q353_9EUCA</name>
<protein>
    <submittedName>
        <fullName evidence="1">Uncharacterized protein</fullName>
    </submittedName>
</protein>
<evidence type="ECO:0000313" key="1">
    <source>
        <dbReference type="EMBL" id="KAK4319063.1"/>
    </source>
</evidence>